<feature type="domain" description="Alpha/beta hydrolase fold-3" evidence="2">
    <location>
        <begin position="83"/>
        <end position="286"/>
    </location>
</feature>
<dbReference type="InterPro" id="IPR013094">
    <property type="entry name" value="AB_hydrolase_3"/>
</dbReference>
<evidence type="ECO:0000313" key="3">
    <source>
        <dbReference type="EMBL" id="SEO49363.1"/>
    </source>
</evidence>
<sequence>MTEPQALDRLDARLVAEATLFRVPLTVESLPVIRQSLDARRAEQAAATDPGGVAVEDSSVDLAGRAVPVRIYRGTADRSAPVVLFFHSGGLVLGNLDTDHARCLALAAVAECVLISVDYRLAPEHPYPAAFEDCVGVTEAVLADPGAFGVDGARLALSGSSAGAGLAAAVALALRDRGGPQPVFQLLHQPMLDDATATPSMREFVATPGFDSESARFSWDGYLAGRPAEAYASPARAESFAGLPPAHICCSAVDPLRDEAIDHARRLLEAGVPTELHVVPGTCHGFDSFAPNHPFAVRETAAQVDALRRALDR</sequence>
<protein>
    <submittedName>
        <fullName evidence="3">Acetyl esterase/lipase</fullName>
    </submittedName>
</protein>
<dbReference type="STRING" id="673521.SAMN05660991_00578"/>
<dbReference type="InterPro" id="IPR050300">
    <property type="entry name" value="GDXG_lipolytic_enzyme"/>
</dbReference>
<proteinExistence type="predicted"/>
<dbReference type="AlphaFoldDB" id="A0A1H8Q6I0"/>
<dbReference type="InterPro" id="IPR029058">
    <property type="entry name" value="AB_hydrolase_fold"/>
</dbReference>
<organism evidence="3 4">
    <name type="scientific">Trujillonella endophytica</name>
    <dbReference type="NCBI Taxonomy" id="673521"/>
    <lineage>
        <taxon>Bacteria</taxon>
        <taxon>Bacillati</taxon>
        <taxon>Actinomycetota</taxon>
        <taxon>Actinomycetes</taxon>
        <taxon>Geodermatophilales</taxon>
        <taxon>Geodermatophilaceae</taxon>
        <taxon>Trujillonella</taxon>
    </lineage>
</organism>
<evidence type="ECO:0000259" key="2">
    <source>
        <dbReference type="Pfam" id="PF07859"/>
    </source>
</evidence>
<dbReference type="OrthoDB" id="3181909at2"/>
<evidence type="ECO:0000256" key="1">
    <source>
        <dbReference type="ARBA" id="ARBA00022801"/>
    </source>
</evidence>
<dbReference type="Proteomes" id="UP000198960">
    <property type="component" value="Unassembled WGS sequence"/>
</dbReference>
<dbReference type="Gene3D" id="3.40.50.1820">
    <property type="entry name" value="alpha/beta hydrolase"/>
    <property type="match status" value="1"/>
</dbReference>
<gene>
    <name evidence="3" type="ORF">SAMN05660991_00578</name>
</gene>
<dbReference type="SUPFAM" id="SSF53474">
    <property type="entry name" value="alpha/beta-Hydrolases"/>
    <property type="match status" value="1"/>
</dbReference>
<reference evidence="4" key="1">
    <citation type="submission" date="2016-10" db="EMBL/GenBank/DDBJ databases">
        <authorList>
            <person name="Varghese N."/>
            <person name="Submissions S."/>
        </authorList>
    </citation>
    <scope>NUCLEOTIDE SEQUENCE [LARGE SCALE GENOMIC DNA]</scope>
    <source>
        <strain evidence="4">DSM 45413</strain>
    </source>
</reference>
<dbReference type="GO" id="GO:0016787">
    <property type="term" value="F:hydrolase activity"/>
    <property type="evidence" value="ECO:0007669"/>
    <property type="project" value="UniProtKB-KW"/>
</dbReference>
<keyword evidence="4" id="KW-1185">Reference proteome</keyword>
<dbReference type="PANTHER" id="PTHR48081:SF8">
    <property type="entry name" value="ALPHA_BETA HYDROLASE FOLD-3 DOMAIN-CONTAINING PROTEIN-RELATED"/>
    <property type="match status" value="1"/>
</dbReference>
<evidence type="ECO:0000313" key="4">
    <source>
        <dbReference type="Proteomes" id="UP000198960"/>
    </source>
</evidence>
<dbReference type="PANTHER" id="PTHR48081">
    <property type="entry name" value="AB HYDROLASE SUPERFAMILY PROTEIN C4A8.06C"/>
    <property type="match status" value="1"/>
</dbReference>
<keyword evidence="1" id="KW-0378">Hydrolase</keyword>
<dbReference type="EMBL" id="FOEE01000001">
    <property type="protein sequence ID" value="SEO49363.1"/>
    <property type="molecule type" value="Genomic_DNA"/>
</dbReference>
<dbReference type="RefSeq" id="WP_091939815.1">
    <property type="nucleotide sequence ID" value="NZ_FOEE01000001.1"/>
</dbReference>
<name>A0A1H8Q6I0_9ACTN</name>
<accession>A0A1H8Q6I0</accession>
<dbReference type="Pfam" id="PF07859">
    <property type="entry name" value="Abhydrolase_3"/>
    <property type="match status" value="1"/>
</dbReference>